<dbReference type="EMBL" id="JANURN010000003">
    <property type="protein sequence ID" value="MDL0081880.1"/>
    <property type="molecule type" value="Genomic_DNA"/>
</dbReference>
<gene>
    <name evidence="1" type="ORF">NYG90_04185</name>
</gene>
<keyword evidence="2" id="KW-1185">Reference proteome</keyword>
<reference evidence="1 2" key="1">
    <citation type="journal article" date="2023" name="Microorganisms">
        <title>Isolation and Genomic Characteristics of Cat-Borne Campylobacter felis sp. nov. and Sheep-Borne Campylobacter ovis sp. nov.</title>
        <authorList>
            <person name="Wang H."/>
            <person name="Li Y."/>
            <person name="Gu Y."/>
            <person name="Zhou G."/>
            <person name="Chen X."/>
            <person name="Zhang X."/>
            <person name="Shao Z."/>
            <person name="Zhang J."/>
            <person name="Zhang M."/>
        </authorList>
    </citation>
    <scope>NUCLEOTIDE SEQUENCE [LARGE SCALE GENOMIC DNA]</scope>
    <source>
        <strain evidence="1 2">XJK30-2</strain>
    </source>
</reference>
<dbReference type="Proteomes" id="UP001173802">
    <property type="component" value="Unassembled WGS sequence"/>
</dbReference>
<sequence length="73" mass="8250">MDNTPNEQNTKKWILVCKLFSLTCEPLRSSGVAIHSLLESTFHAYPPIKSTQAQSQARIYTPASHLPCRHSRL</sequence>
<organism evidence="1 2">
    <name type="scientific">Helicobacter zhangjianzhongii</name>
    <dbReference type="NCBI Taxonomy" id="2974574"/>
    <lineage>
        <taxon>Bacteria</taxon>
        <taxon>Pseudomonadati</taxon>
        <taxon>Campylobacterota</taxon>
        <taxon>Epsilonproteobacteria</taxon>
        <taxon>Campylobacterales</taxon>
        <taxon>Helicobacteraceae</taxon>
        <taxon>Helicobacter</taxon>
    </lineage>
</organism>
<accession>A0ACC6FRU6</accession>
<comment type="caution">
    <text evidence="1">The sequence shown here is derived from an EMBL/GenBank/DDBJ whole genome shotgun (WGS) entry which is preliminary data.</text>
</comment>
<proteinExistence type="predicted"/>
<protein>
    <submittedName>
        <fullName evidence="1">Uncharacterized protein</fullName>
    </submittedName>
</protein>
<evidence type="ECO:0000313" key="1">
    <source>
        <dbReference type="EMBL" id="MDL0081880.1"/>
    </source>
</evidence>
<evidence type="ECO:0000313" key="2">
    <source>
        <dbReference type="Proteomes" id="UP001173802"/>
    </source>
</evidence>
<name>A0ACC6FRU6_9HELI</name>